<evidence type="ECO:0008006" key="4">
    <source>
        <dbReference type="Google" id="ProtNLM"/>
    </source>
</evidence>
<organism evidence="2 3">
    <name type="scientific">Hyaloperonospora brassicae</name>
    <name type="common">Brassica downy mildew</name>
    <name type="synonym">Peronospora brassicae</name>
    <dbReference type="NCBI Taxonomy" id="162125"/>
    <lineage>
        <taxon>Eukaryota</taxon>
        <taxon>Sar</taxon>
        <taxon>Stramenopiles</taxon>
        <taxon>Oomycota</taxon>
        <taxon>Peronosporomycetes</taxon>
        <taxon>Peronosporales</taxon>
        <taxon>Peronosporaceae</taxon>
        <taxon>Hyaloperonospora</taxon>
    </lineage>
</organism>
<feature type="region of interest" description="Disordered" evidence="1">
    <location>
        <begin position="104"/>
        <end position="141"/>
    </location>
</feature>
<feature type="region of interest" description="Disordered" evidence="1">
    <location>
        <begin position="25"/>
        <end position="49"/>
    </location>
</feature>
<protein>
    <recommendedName>
        <fullName evidence="4">BED-type domain-containing protein</fullName>
    </recommendedName>
</protein>
<evidence type="ECO:0000313" key="3">
    <source>
        <dbReference type="Proteomes" id="UP001162031"/>
    </source>
</evidence>
<dbReference type="AlphaFoldDB" id="A0AAV0UN90"/>
<reference evidence="2" key="1">
    <citation type="submission" date="2022-12" db="EMBL/GenBank/DDBJ databases">
        <authorList>
            <person name="Webb A."/>
        </authorList>
    </citation>
    <scope>NUCLEOTIDE SEQUENCE</scope>
    <source>
        <strain evidence="2">Hp1</strain>
    </source>
</reference>
<accession>A0AAV0UN90</accession>
<proteinExistence type="predicted"/>
<name>A0AAV0UN90_HYABA</name>
<comment type="caution">
    <text evidence="2">The sequence shown here is derived from an EMBL/GenBank/DDBJ whole genome shotgun (WGS) entry which is preliminary data.</text>
</comment>
<keyword evidence="3" id="KW-1185">Reference proteome</keyword>
<evidence type="ECO:0000313" key="2">
    <source>
        <dbReference type="EMBL" id="CAI5738341.1"/>
    </source>
</evidence>
<dbReference type="EMBL" id="CANTFL010001372">
    <property type="protein sequence ID" value="CAI5738341.1"/>
    <property type="molecule type" value="Genomic_DNA"/>
</dbReference>
<evidence type="ECO:0000256" key="1">
    <source>
        <dbReference type="SAM" id="MobiDB-lite"/>
    </source>
</evidence>
<gene>
    <name evidence="2" type="ORF">HBR001_LOCUS7454</name>
</gene>
<feature type="compositionally biased region" description="Polar residues" evidence="1">
    <location>
        <begin position="31"/>
        <end position="44"/>
    </location>
</feature>
<sequence>MTSTPAANSADICSFFFEPVAERPPLPEAATPTSTLSSGESLVPQTDRKTTRVVLGGANRHRCKVCQNVYTQAASTGYTNLLTHLRLKHPDYTAMFESQRLVPVSVAPGPPPRSRPHSTDVPSSSAPSSGNFGPKTAGRKRGPVYDHFVDVPPPVDSAVPTLKVKKMRCLYCRCDTPQLSGRLRLHLAAKCVHVPPNVKAMFTKTGTDMSLVPNTVVTADPTAPTLTGTSVLDKPMIPAAESVSNAAMSLPERFAPPSSGETSVIDSTATRTKREVGTDWQTVEDQLTTALVATRCPWTLLDNAAFRSAMELVRRSDVDAFPLTAARARTDVLDRLVVQYDRDSCDALASSSAITVVASDATEEDEDGDRSGATSTSTYIAVDEWQRAFVLSVGHEAAAVPDVAALLSVLSKVQSVSPSAKLFLCTSTAGAYAHARTELLRDASAAAKPVVLMGACVIQQTALLVRELVLGSASLEEALDNAVLLADALDRIPSLHQHVLLRVVSDTSNIDGHVNAFAHVSRTSWRSIAIAVKQATRLEAMLRLAISEENDASSPMLHRLIDMGGSDSVWTNLRHTDQLLAPAHFVSVLSEMPTTTSGQMLALWIWLFGVAMHSPLFDDQSDVLRAKFERRLACYAEEHFLACLVLDPRVHGVGLSVSGLRRCRGVAVCVAGTLLSSFDESNFIRSYNDYMKQQGDFGEPGVWNSANTSNPIEFWNDYEGDALHDQLAVVAKTVCSFVPHTCSLADLWTAHSRPSRRANDGSSEEHEKCTKLRYGAARSARATVMDVVKNHEMLLDVENELSWEKVMQPDVAIREKDEQDSSRNGLVRIVLERIQDGVDKDTAGFSTLPTSVDASWFDVSSAGLDKIRSTMEKYLSAATQP</sequence>
<dbReference type="Proteomes" id="UP001162031">
    <property type="component" value="Unassembled WGS sequence"/>
</dbReference>